<evidence type="ECO:0000259" key="2">
    <source>
        <dbReference type="Pfam" id="PF02541"/>
    </source>
</evidence>
<dbReference type="PANTHER" id="PTHR30005">
    <property type="entry name" value="EXOPOLYPHOSPHATASE"/>
    <property type="match status" value="1"/>
</dbReference>
<dbReference type="InterPro" id="IPR030673">
    <property type="entry name" value="PyroPPase_GppA_Ppx"/>
</dbReference>
<evidence type="ECO:0000259" key="3">
    <source>
        <dbReference type="Pfam" id="PF21447"/>
    </source>
</evidence>
<dbReference type="InterPro" id="IPR048950">
    <property type="entry name" value="Ppx_GppA_C"/>
</dbReference>
<dbReference type="InterPro" id="IPR050273">
    <property type="entry name" value="GppA/Ppx_hydrolase"/>
</dbReference>
<dbReference type="PANTHER" id="PTHR30005:SF0">
    <property type="entry name" value="RETROGRADE REGULATION PROTEIN 2"/>
    <property type="match status" value="1"/>
</dbReference>
<dbReference type="CDD" id="cd00077">
    <property type="entry name" value="HDc"/>
    <property type="match status" value="1"/>
</dbReference>
<reference evidence="4" key="2">
    <citation type="submission" date="2021-04" db="EMBL/GenBank/DDBJ databases">
        <authorList>
            <person name="Gilroy R."/>
        </authorList>
    </citation>
    <scope>NUCLEOTIDE SEQUENCE</scope>
    <source>
        <strain evidence="4">ChiSxjej5B17-1746</strain>
    </source>
</reference>
<dbReference type="Gene3D" id="1.10.3210.10">
    <property type="entry name" value="Hypothetical protein af1432"/>
    <property type="match status" value="1"/>
</dbReference>
<dbReference type="SUPFAM" id="SSF53067">
    <property type="entry name" value="Actin-like ATPase domain"/>
    <property type="match status" value="2"/>
</dbReference>
<dbReference type="GO" id="GO:0016787">
    <property type="term" value="F:hydrolase activity"/>
    <property type="evidence" value="ECO:0007669"/>
    <property type="project" value="UniProtKB-KW"/>
</dbReference>
<dbReference type="SUPFAM" id="SSF109604">
    <property type="entry name" value="HD-domain/PDEase-like"/>
    <property type="match status" value="1"/>
</dbReference>
<dbReference type="InterPro" id="IPR003607">
    <property type="entry name" value="HD/PDEase_dom"/>
</dbReference>
<accession>A0A9D1R238</accession>
<dbReference type="Proteomes" id="UP000824264">
    <property type="component" value="Unassembled WGS sequence"/>
</dbReference>
<dbReference type="InterPro" id="IPR043129">
    <property type="entry name" value="ATPase_NBD"/>
</dbReference>
<feature type="domain" description="Ppx/GppA phosphatase C-terminal" evidence="3">
    <location>
        <begin position="340"/>
        <end position="476"/>
    </location>
</feature>
<gene>
    <name evidence="4" type="ORF">H9874_10415</name>
</gene>
<dbReference type="EMBL" id="DXGI01000387">
    <property type="protein sequence ID" value="HIW79539.1"/>
    <property type="molecule type" value="Genomic_DNA"/>
</dbReference>
<reference evidence="4" key="1">
    <citation type="journal article" date="2021" name="PeerJ">
        <title>Extensive microbial diversity within the chicken gut microbiome revealed by metagenomics and culture.</title>
        <authorList>
            <person name="Gilroy R."/>
            <person name="Ravi A."/>
            <person name="Getino M."/>
            <person name="Pursley I."/>
            <person name="Horton D.L."/>
            <person name="Alikhan N.F."/>
            <person name="Baker D."/>
            <person name="Gharbi K."/>
            <person name="Hall N."/>
            <person name="Watson M."/>
            <person name="Adriaenssens E.M."/>
            <person name="Foster-Nyarko E."/>
            <person name="Jarju S."/>
            <person name="Secka A."/>
            <person name="Antonio M."/>
            <person name="Oren A."/>
            <person name="Chaudhuri R.R."/>
            <person name="La Ragione R."/>
            <person name="Hildebrand F."/>
            <person name="Pallen M.J."/>
        </authorList>
    </citation>
    <scope>NUCLEOTIDE SEQUENCE</scope>
    <source>
        <strain evidence="4">ChiSxjej5B17-1746</strain>
    </source>
</reference>
<dbReference type="InterPro" id="IPR003695">
    <property type="entry name" value="Ppx_GppA_N"/>
</dbReference>
<evidence type="ECO:0000256" key="1">
    <source>
        <dbReference type="ARBA" id="ARBA00022801"/>
    </source>
</evidence>
<dbReference type="PIRSF" id="PIRSF001267">
    <property type="entry name" value="Pyrophosphatase_GppA_Ppx"/>
    <property type="match status" value="1"/>
</dbReference>
<sequence length="539" mass="60626">MPQPARLAVNAAERIIGIIDLGSNSVRLLIVRLFPDGSSTVLNQVKHMVRLGEGGFTHSRLSEESMTRTIAVLRGLAEMCAVYHVSETIAIATAAVREATNGQDFIRRVYDKTGLSFTIVSGLEEARLIYLGVSSGLPHSDRLRLFIDIGGGSTELIVGDSQRHQNLDSLKVGCVRLTDLFFGDGRQPVSSYSYAALQRYIRNEALHSFQRLAAFDIAEAVASSGTAQNLAEIAAALEDADAAREGRLSRAARQTLTYRSLRRVVDELCRRTADERKLLPGINPNRADVLVAGAAILQTVMEEQGFESVLVSNRNLQNGILVDYLRRAFPDSVRPMLPTREESVLQLARFCRFEEEHARHVARLALELFDSARAAGLHEADAVSRELLYYAALLHDIGIFISFSKHNAHSHYLIRNTELLGFTEREIEIMAAVAYFHRKRPSRKYPLFLELESGIREEVRLLSTFLTFAERMDKSHCQLVREVWFERGEEGLELHLRSIEDCPIERGEVERSRKLLKKLFKEGCFLCFHLEKEGKVLYA</sequence>
<organism evidence="4 5">
    <name type="scientific">Candidatus Bilophila faecipullorum</name>
    <dbReference type="NCBI Taxonomy" id="2838482"/>
    <lineage>
        <taxon>Bacteria</taxon>
        <taxon>Pseudomonadati</taxon>
        <taxon>Thermodesulfobacteriota</taxon>
        <taxon>Desulfovibrionia</taxon>
        <taxon>Desulfovibrionales</taxon>
        <taxon>Desulfovibrionaceae</taxon>
        <taxon>Bilophila</taxon>
    </lineage>
</organism>
<dbReference type="Gene3D" id="3.30.420.40">
    <property type="match status" value="1"/>
</dbReference>
<name>A0A9D1R238_9BACT</name>
<dbReference type="Pfam" id="PF02541">
    <property type="entry name" value="Ppx-GppA"/>
    <property type="match status" value="1"/>
</dbReference>
<proteinExistence type="predicted"/>
<dbReference type="AlphaFoldDB" id="A0A9D1R238"/>
<dbReference type="CDD" id="cd24006">
    <property type="entry name" value="ASKHA_NBD_PPX_GppA"/>
    <property type="match status" value="1"/>
</dbReference>
<evidence type="ECO:0000313" key="5">
    <source>
        <dbReference type="Proteomes" id="UP000824264"/>
    </source>
</evidence>
<dbReference type="Gene3D" id="3.30.420.150">
    <property type="entry name" value="Exopolyphosphatase. Domain 2"/>
    <property type="match status" value="1"/>
</dbReference>
<evidence type="ECO:0000313" key="4">
    <source>
        <dbReference type="EMBL" id="HIW79539.1"/>
    </source>
</evidence>
<dbReference type="Pfam" id="PF21447">
    <property type="entry name" value="Ppx-GppA_III"/>
    <property type="match status" value="1"/>
</dbReference>
<feature type="domain" description="Ppx/GppA phosphatase N-terminal" evidence="2">
    <location>
        <begin position="37"/>
        <end position="326"/>
    </location>
</feature>
<dbReference type="GO" id="GO:0006357">
    <property type="term" value="P:regulation of transcription by RNA polymerase II"/>
    <property type="evidence" value="ECO:0007669"/>
    <property type="project" value="TreeGrafter"/>
</dbReference>
<keyword evidence="1" id="KW-0378">Hydrolase</keyword>
<protein>
    <submittedName>
        <fullName evidence="4">Ppx/GppA family phosphatase</fullName>
    </submittedName>
</protein>
<comment type="caution">
    <text evidence="4">The sequence shown here is derived from an EMBL/GenBank/DDBJ whole genome shotgun (WGS) entry which is preliminary data.</text>
</comment>